<accession>A0A427ABJ8</accession>
<organism evidence="1 2">
    <name type="scientific">Ensete ventricosum</name>
    <name type="common">Abyssinian banana</name>
    <name type="synonym">Musa ensete</name>
    <dbReference type="NCBI Taxonomy" id="4639"/>
    <lineage>
        <taxon>Eukaryota</taxon>
        <taxon>Viridiplantae</taxon>
        <taxon>Streptophyta</taxon>
        <taxon>Embryophyta</taxon>
        <taxon>Tracheophyta</taxon>
        <taxon>Spermatophyta</taxon>
        <taxon>Magnoliopsida</taxon>
        <taxon>Liliopsida</taxon>
        <taxon>Zingiberales</taxon>
        <taxon>Musaceae</taxon>
        <taxon>Ensete</taxon>
    </lineage>
</organism>
<gene>
    <name evidence="1" type="ORF">B296_00002118</name>
</gene>
<dbReference type="PANTHER" id="PTHR33240:SF8">
    <property type="entry name" value="OS03G0439900 PROTEIN"/>
    <property type="match status" value="1"/>
</dbReference>
<evidence type="ECO:0000313" key="2">
    <source>
        <dbReference type="Proteomes" id="UP000287651"/>
    </source>
</evidence>
<name>A0A427ABJ8_ENSVE</name>
<reference evidence="1 2" key="1">
    <citation type="journal article" date="2014" name="Agronomy (Basel)">
        <title>A Draft Genome Sequence for Ensete ventricosum, the Drought-Tolerant Tree Against Hunger.</title>
        <authorList>
            <person name="Harrison J."/>
            <person name="Moore K.A."/>
            <person name="Paszkiewicz K."/>
            <person name="Jones T."/>
            <person name="Grant M."/>
            <person name="Ambacheew D."/>
            <person name="Muzemil S."/>
            <person name="Studholme D.J."/>
        </authorList>
    </citation>
    <scope>NUCLEOTIDE SEQUENCE [LARGE SCALE GENOMIC DNA]</scope>
</reference>
<dbReference type="EMBL" id="AMZH03003039">
    <property type="protein sequence ID" value="RRT73617.1"/>
    <property type="molecule type" value="Genomic_DNA"/>
</dbReference>
<protein>
    <submittedName>
        <fullName evidence="1">Uncharacterized protein</fullName>
    </submittedName>
</protein>
<dbReference type="AlphaFoldDB" id="A0A427ABJ8"/>
<proteinExistence type="predicted"/>
<comment type="caution">
    <text evidence="1">The sequence shown here is derived from an EMBL/GenBank/DDBJ whole genome shotgun (WGS) entry which is preliminary data.</text>
</comment>
<dbReference type="Proteomes" id="UP000287651">
    <property type="component" value="Unassembled WGS sequence"/>
</dbReference>
<dbReference type="PANTHER" id="PTHR33240">
    <property type="entry name" value="OS08G0508500 PROTEIN"/>
    <property type="match status" value="1"/>
</dbReference>
<evidence type="ECO:0000313" key="1">
    <source>
        <dbReference type="EMBL" id="RRT73617.1"/>
    </source>
</evidence>
<sequence length="188" mass="21158">MTSTLTRFTGDAIAPLGVTTLPVTIKEEPRTKMLMVSFMVVKLPSAYNTIIGRPTSSYQPRKSRQFAAIKGPSDPLFEHLYGELSQGGGLLVSKFVYLFHGSVVRVEPKVQAETVSFHHFRPCAEAAIDSHVQKLLQTPTHLSSRHFRLLYRQVFYRCISFFSHRAIILSISMEAGDVFLRQSFGPPR</sequence>